<name>A0A7W5V4Q2_9ACTN</name>
<dbReference type="RefSeq" id="WP_183648918.1">
    <property type="nucleotide sequence ID" value="NZ_BAAAXX010000089.1"/>
</dbReference>
<protein>
    <recommendedName>
        <fullName evidence="4">Alkaline shock response membrane anchor protein AmaP</fullName>
    </recommendedName>
</protein>
<comment type="caution">
    <text evidence="2">The sequence shown here is derived from an EMBL/GenBank/DDBJ whole genome shotgun (WGS) entry which is preliminary data.</text>
</comment>
<dbReference type="EMBL" id="JACIBV010000001">
    <property type="protein sequence ID" value="MBB3727826.1"/>
    <property type="molecule type" value="Genomic_DNA"/>
</dbReference>
<keyword evidence="1" id="KW-0472">Membrane</keyword>
<organism evidence="2 3">
    <name type="scientific">Nonomuraea dietziae</name>
    <dbReference type="NCBI Taxonomy" id="65515"/>
    <lineage>
        <taxon>Bacteria</taxon>
        <taxon>Bacillati</taxon>
        <taxon>Actinomycetota</taxon>
        <taxon>Actinomycetes</taxon>
        <taxon>Streptosporangiales</taxon>
        <taxon>Streptosporangiaceae</taxon>
        <taxon>Nonomuraea</taxon>
    </lineage>
</organism>
<keyword evidence="1" id="KW-0812">Transmembrane</keyword>
<feature type="transmembrane region" description="Helical" evidence="1">
    <location>
        <begin position="55"/>
        <end position="76"/>
    </location>
</feature>
<accession>A0A7W5V4Q2</accession>
<evidence type="ECO:0000313" key="3">
    <source>
        <dbReference type="Proteomes" id="UP000579945"/>
    </source>
</evidence>
<proteinExistence type="predicted"/>
<evidence type="ECO:0000313" key="2">
    <source>
        <dbReference type="EMBL" id="MBB3727826.1"/>
    </source>
</evidence>
<reference evidence="2 3" key="1">
    <citation type="submission" date="2020-08" db="EMBL/GenBank/DDBJ databases">
        <title>Sequencing the genomes of 1000 actinobacteria strains.</title>
        <authorList>
            <person name="Klenk H.-P."/>
        </authorList>
    </citation>
    <scope>NUCLEOTIDE SEQUENCE [LARGE SCALE GENOMIC DNA]</scope>
    <source>
        <strain evidence="2 3">DSM 44320</strain>
    </source>
</reference>
<gene>
    <name evidence="2" type="ORF">FHR33_003686</name>
</gene>
<dbReference type="GeneID" id="95390103"/>
<evidence type="ECO:0008006" key="4">
    <source>
        <dbReference type="Google" id="ProtNLM"/>
    </source>
</evidence>
<sequence>MRQYAGNRIGLAVVGFVLLSGGAYAFLRGSGRLPQGEDAKVLSFDVAAYLAAHPWISWVGALVLVMAAMVATRWLLMALGWGRFGHRSGTGTALLCVGLKDVEGISRTKVRLVGADRMRISVTCPSSADVGAVVGKLDREIVGRIRRDVGDDAMGALVRLHVRR</sequence>
<evidence type="ECO:0000256" key="1">
    <source>
        <dbReference type="SAM" id="Phobius"/>
    </source>
</evidence>
<dbReference type="AlphaFoldDB" id="A0A7W5V4Q2"/>
<dbReference type="Proteomes" id="UP000579945">
    <property type="component" value="Unassembled WGS sequence"/>
</dbReference>
<keyword evidence="3" id="KW-1185">Reference proteome</keyword>
<keyword evidence="1" id="KW-1133">Transmembrane helix</keyword>